<dbReference type="PANTHER" id="PTHR42648">
    <property type="entry name" value="TRANSPOSASE, PUTATIVE-RELATED"/>
    <property type="match status" value="1"/>
</dbReference>
<keyword evidence="7" id="KW-0695">RNA-directed DNA polymerase</keyword>
<keyword evidence="9" id="KW-0233">DNA recombination</keyword>
<evidence type="ECO:0000256" key="2">
    <source>
        <dbReference type="ARBA" id="ARBA00022723"/>
    </source>
</evidence>
<evidence type="ECO:0000256" key="7">
    <source>
        <dbReference type="ARBA" id="ARBA00022918"/>
    </source>
</evidence>
<evidence type="ECO:0000313" key="12">
    <source>
        <dbReference type="EMBL" id="GJS93329.1"/>
    </source>
</evidence>
<name>A0ABQ4ZSQ5_9ASTR</name>
<organism evidence="12 13">
    <name type="scientific">Tanacetum coccineum</name>
    <dbReference type="NCBI Taxonomy" id="301880"/>
    <lineage>
        <taxon>Eukaryota</taxon>
        <taxon>Viridiplantae</taxon>
        <taxon>Streptophyta</taxon>
        <taxon>Embryophyta</taxon>
        <taxon>Tracheophyta</taxon>
        <taxon>Spermatophyta</taxon>
        <taxon>Magnoliopsida</taxon>
        <taxon>eudicotyledons</taxon>
        <taxon>Gunneridae</taxon>
        <taxon>Pentapetalae</taxon>
        <taxon>asterids</taxon>
        <taxon>campanulids</taxon>
        <taxon>Asterales</taxon>
        <taxon>Asteraceae</taxon>
        <taxon>Asteroideae</taxon>
        <taxon>Anthemideae</taxon>
        <taxon>Anthemidinae</taxon>
        <taxon>Tanacetum</taxon>
    </lineage>
</organism>
<evidence type="ECO:0000256" key="9">
    <source>
        <dbReference type="ARBA" id="ARBA00023172"/>
    </source>
</evidence>
<evidence type="ECO:0000256" key="6">
    <source>
        <dbReference type="ARBA" id="ARBA00022908"/>
    </source>
</evidence>
<keyword evidence="2" id="KW-0479">Metal-binding</keyword>
<evidence type="ECO:0000259" key="11">
    <source>
        <dbReference type="PROSITE" id="PS50994"/>
    </source>
</evidence>
<dbReference type="Pfam" id="PF00665">
    <property type="entry name" value="rve"/>
    <property type="match status" value="1"/>
</dbReference>
<dbReference type="InterPro" id="IPR012337">
    <property type="entry name" value="RNaseH-like_sf"/>
</dbReference>
<keyword evidence="8" id="KW-0239">DNA-directed DNA polymerase</keyword>
<accession>A0ABQ4ZSQ5</accession>
<evidence type="ECO:0000256" key="3">
    <source>
        <dbReference type="ARBA" id="ARBA00022759"/>
    </source>
</evidence>
<keyword evidence="5" id="KW-0460">Magnesium</keyword>
<dbReference type="InterPro" id="IPR039537">
    <property type="entry name" value="Retrotran_Ty1/copia-like"/>
</dbReference>
<dbReference type="Gene3D" id="3.30.420.10">
    <property type="entry name" value="Ribonuclease H-like superfamily/Ribonuclease H"/>
    <property type="match status" value="1"/>
</dbReference>
<dbReference type="InterPro" id="IPR001584">
    <property type="entry name" value="Integrase_cat-core"/>
</dbReference>
<keyword evidence="13" id="KW-1185">Reference proteome</keyword>
<reference evidence="12" key="2">
    <citation type="submission" date="2022-01" db="EMBL/GenBank/DDBJ databases">
        <authorList>
            <person name="Yamashiro T."/>
            <person name="Shiraishi A."/>
            <person name="Satake H."/>
            <person name="Nakayama K."/>
        </authorList>
    </citation>
    <scope>NUCLEOTIDE SEQUENCE</scope>
</reference>
<keyword evidence="8" id="KW-0808">Transferase</keyword>
<sequence>KSKKHTYKPKSDDSIQEKLYLLHMDQCGPMRIKSINGKKYILAIVDDYSRFTCVKFLRSKDETPKIVIKLLKKIQVCLNATVRNIRTDNGIEFVNKTLQAYYDDVGVSYQTSIVHTPQQSGIVERRNRTLVEATSTMLIFSTALFSRLVQNPLSTTPYVPPTKNDWGLLFQQMFNEYFNPPPNVVSLVRAVTAPRPVDTTGTPLSTSNEHDAPAASTSSTTQETQSLVLSKGFEEVLGQAPLEDDIFLDILTSEPS</sequence>
<evidence type="ECO:0000313" key="13">
    <source>
        <dbReference type="Proteomes" id="UP001151760"/>
    </source>
</evidence>
<comment type="caution">
    <text evidence="12">The sequence shown here is derived from an EMBL/GenBank/DDBJ whole genome shotgun (WGS) entry which is preliminary data.</text>
</comment>
<reference evidence="12" key="1">
    <citation type="journal article" date="2022" name="Int. J. Mol. Sci.">
        <title>Draft Genome of Tanacetum Coccineum: Genomic Comparison of Closely Related Tanacetum-Family Plants.</title>
        <authorList>
            <person name="Yamashiro T."/>
            <person name="Shiraishi A."/>
            <person name="Nakayama K."/>
            <person name="Satake H."/>
        </authorList>
    </citation>
    <scope>NUCLEOTIDE SEQUENCE</scope>
</reference>
<dbReference type="InterPro" id="IPR036397">
    <property type="entry name" value="RNaseH_sf"/>
</dbReference>
<feature type="non-terminal residue" evidence="12">
    <location>
        <position position="1"/>
    </location>
</feature>
<dbReference type="PANTHER" id="PTHR42648:SF11">
    <property type="entry name" value="TRANSPOSON TY4-P GAG-POL POLYPROTEIN"/>
    <property type="match status" value="1"/>
</dbReference>
<protein>
    <submittedName>
        <fullName evidence="12">Retrovirus-related pol polyprotein from transposon TNT 1-94</fullName>
    </submittedName>
</protein>
<evidence type="ECO:0000256" key="5">
    <source>
        <dbReference type="ARBA" id="ARBA00022842"/>
    </source>
</evidence>
<evidence type="ECO:0000256" key="1">
    <source>
        <dbReference type="ARBA" id="ARBA00022722"/>
    </source>
</evidence>
<feature type="compositionally biased region" description="Low complexity" evidence="10">
    <location>
        <begin position="216"/>
        <end position="225"/>
    </location>
</feature>
<dbReference type="SUPFAM" id="SSF53098">
    <property type="entry name" value="Ribonuclease H-like"/>
    <property type="match status" value="1"/>
</dbReference>
<keyword evidence="8" id="KW-0548">Nucleotidyltransferase</keyword>
<feature type="domain" description="Integrase catalytic" evidence="11">
    <location>
        <begin position="5"/>
        <end position="204"/>
    </location>
</feature>
<evidence type="ECO:0000256" key="8">
    <source>
        <dbReference type="ARBA" id="ARBA00022932"/>
    </source>
</evidence>
<dbReference type="EMBL" id="BQNB010011649">
    <property type="protein sequence ID" value="GJS93329.1"/>
    <property type="molecule type" value="Genomic_DNA"/>
</dbReference>
<keyword evidence="3" id="KW-0255">Endonuclease</keyword>
<keyword evidence="1" id="KW-0540">Nuclease</keyword>
<feature type="region of interest" description="Disordered" evidence="10">
    <location>
        <begin position="198"/>
        <end position="225"/>
    </location>
</feature>
<evidence type="ECO:0000256" key="10">
    <source>
        <dbReference type="SAM" id="MobiDB-lite"/>
    </source>
</evidence>
<dbReference type="PROSITE" id="PS50994">
    <property type="entry name" value="INTEGRASE"/>
    <property type="match status" value="1"/>
</dbReference>
<keyword evidence="6" id="KW-0229">DNA integration</keyword>
<keyword evidence="4" id="KW-0378">Hydrolase</keyword>
<dbReference type="Proteomes" id="UP001151760">
    <property type="component" value="Unassembled WGS sequence"/>
</dbReference>
<proteinExistence type="predicted"/>
<evidence type="ECO:0000256" key="4">
    <source>
        <dbReference type="ARBA" id="ARBA00022801"/>
    </source>
</evidence>
<gene>
    <name evidence="12" type="ORF">Tco_0800297</name>
</gene>